<feature type="coiled-coil region" evidence="7">
    <location>
        <begin position="165"/>
        <end position="192"/>
    </location>
</feature>
<dbReference type="AlphaFoldDB" id="A0A3B3RNE2"/>
<dbReference type="SUPFAM" id="SSF49842">
    <property type="entry name" value="TNF-like"/>
    <property type="match status" value="1"/>
</dbReference>
<evidence type="ECO:0000256" key="8">
    <source>
        <dbReference type="SAM" id="MobiDB-lite"/>
    </source>
</evidence>
<dbReference type="OrthoDB" id="8785214at2759"/>
<feature type="signal peptide" evidence="9">
    <location>
        <begin position="1"/>
        <end position="21"/>
    </location>
</feature>
<keyword evidence="13" id="KW-1185">Reference proteome</keyword>
<comment type="subcellular location">
    <subcellularLocation>
        <location evidence="1">Secreted</location>
        <location evidence="1">Extracellular space</location>
        <location evidence="1">Extracellular matrix</location>
    </subcellularLocation>
</comment>
<dbReference type="InterPro" id="IPR008983">
    <property type="entry name" value="Tumour_necrosis_fac-like_dom"/>
</dbReference>
<dbReference type="PROSITE" id="PS50871">
    <property type="entry name" value="C1Q"/>
    <property type="match status" value="1"/>
</dbReference>
<evidence type="ECO:0000256" key="4">
    <source>
        <dbReference type="ARBA" id="ARBA00022729"/>
    </source>
</evidence>
<dbReference type="InterPro" id="IPR011489">
    <property type="entry name" value="EMI_domain"/>
</dbReference>
<dbReference type="InterPro" id="IPR050392">
    <property type="entry name" value="Collagen/C1q_domain"/>
</dbReference>
<keyword evidence="4 9" id="KW-0732">Signal</keyword>
<reference evidence="12" key="1">
    <citation type="submission" date="2025-08" db="UniProtKB">
        <authorList>
            <consortium name="Ensembl"/>
        </authorList>
    </citation>
    <scope>IDENTIFICATION</scope>
</reference>
<feature type="region of interest" description="Disordered" evidence="8">
    <location>
        <begin position="210"/>
        <end position="229"/>
    </location>
</feature>
<evidence type="ECO:0000256" key="6">
    <source>
        <dbReference type="ARBA" id="ARBA00023157"/>
    </source>
</evidence>
<feature type="chain" id="PRO_5017218511" evidence="9">
    <location>
        <begin position="22"/>
        <end position="1010"/>
    </location>
</feature>
<feature type="domain" description="EMI" evidence="11">
    <location>
        <begin position="43"/>
        <end position="120"/>
    </location>
</feature>
<feature type="coiled-coil region" evidence="7">
    <location>
        <begin position="501"/>
        <end position="535"/>
    </location>
</feature>
<evidence type="ECO:0000256" key="9">
    <source>
        <dbReference type="SAM" id="SignalP"/>
    </source>
</evidence>
<evidence type="ECO:0000256" key="5">
    <source>
        <dbReference type="ARBA" id="ARBA00023054"/>
    </source>
</evidence>
<proteinExistence type="predicted"/>
<accession>A0A3B3RNE2</accession>
<dbReference type="PANTHER" id="PTHR15427">
    <property type="entry name" value="EMILIN ELASTIN MICROFIBRIL INTERFACE-LOCATED PROTEIN ELASTIN MICROFIBRIL INTERFACER"/>
    <property type="match status" value="1"/>
</dbReference>
<dbReference type="PROSITE" id="PS51041">
    <property type="entry name" value="EMI"/>
    <property type="match status" value="1"/>
</dbReference>
<evidence type="ECO:0000256" key="2">
    <source>
        <dbReference type="ARBA" id="ARBA00022525"/>
    </source>
</evidence>
<organism evidence="12 13">
    <name type="scientific">Paramormyrops kingsleyae</name>
    <dbReference type="NCBI Taxonomy" id="1676925"/>
    <lineage>
        <taxon>Eukaryota</taxon>
        <taxon>Metazoa</taxon>
        <taxon>Chordata</taxon>
        <taxon>Craniata</taxon>
        <taxon>Vertebrata</taxon>
        <taxon>Euteleostomi</taxon>
        <taxon>Actinopterygii</taxon>
        <taxon>Neopterygii</taxon>
        <taxon>Teleostei</taxon>
        <taxon>Osteoglossocephala</taxon>
        <taxon>Osteoglossomorpha</taxon>
        <taxon>Osteoglossiformes</taxon>
        <taxon>Mormyridae</taxon>
        <taxon>Paramormyrops</taxon>
    </lineage>
</organism>
<dbReference type="Proteomes" id="UP000261540">
    <property type="component" value="Unplaced"/>
</dbReference>
<reference evidence="12" key="2">
    <citation type="submission" date="2025-09" db="UniProtKB">
        <authorList>
            <consortium name="Ensembl"/>
        </authorList>
    </citation>
    <scope>IDENTIFICATION</scope>
</reference>
<protein>
    <submittedName>
        <fullName evidence="12">Elastin microfibril interfacer 2</fullName>
    </submittedName>
</protein>
<dbReference type="STRING" id="1676925.ENSPKIP00000019999"/>
<dbReference type="InterPro" id="IPR001073">
    <property type="entry name" value="C1q_dom"/>
</dbReference>
<feature type="compositionally biased region" description="Basic and acidic residues" evidence="8">
    <location>
        <begin position="213"/>
        <end position="223"/>
    </location>
</feature>
<keyword evidence="2" id="KW-0964">Secreted</keyword>
<evidence type="ECO:0000256" key="7">
    <source>
        <dbReference type="SAM" id="Coils"/>
    </source>
</evidence>
<feature type="region of interest" description="Disordered" evidence="8">
    <location>
        <begin position="236"/>
        <end position="273"/>
    </location>
</feature>
<evidence type="ECO:0000313" key="12">
    <source>
        <dbReference type="Ensembl" id="ENSPKIP00000019999.1"/>
    </source>
</evidence>
<dbReference type="Ensembl" id="ENSPKIT00000000608.1">
    <property type="protein sequence ID" value="ENSPKIP00000019999.1"/>
    <property type="gene ID" value="ENSPKIG00000004947.1"/>
</dbReference>
<feature type="domain" description="C1q" evidence="10">
    <location>
        <begin position="863"/>
        <end position="1009"/>
    </location>
</feature>
<keyword evidence="3" id="KW-0272">Extracellular matrix</keyword>
<dbReference type="PANTHER" id="PTHR15427:SF5">
    <property type="entry name" value="EMILIN-2"/>
    <property type="match status" value="1"/>
</dbReference>
<evidence type="ECO:0000256" key="3">
    <source>
        <dbReference type="ARBA" id="ARBA00022530"/>
    </source>
</evidence>
<name>A0A3B3RNE2_9TELE</name>
<evidence type="ECO:0000259" key="11">
    <source>
        <dbReference type="PROSITE" id="PS51041"/>
    </source>
</evidence>
<keyword evidence="5 7" id="KW-0175">Coiled coil</keyword>
<feature type="compositionally biased region" description="Polar residues" evidence="8">
    <location>
        <begin position="709"/>
        <end position="725"/>
    </location>
</feature>
<sequence>MGRGVQRCTFYLMLTFSLIQATPLSYDLFQGPAYSGQGHRHKNRNWCAHVVHKNVTCAVLATAESFGEPERAACPPEEPDCLRRVMYRTQFHPVYKIGYKVVTELEWRCCPAFQGPDCKTLKTGVYRQAAPHPDSQPSPGEVHFAPRPELVESGLSSPWQGAEQVNQLEQEVQRLSQTVQDLQTTLTGLNENLRPDARGDAGRMLVTLLNDRQPAESSRDKVPDSVPTLPRASQALRGASQALRGASSPEGPPRLLREASQVPQPSIPTQDDHDPLQTYIDHKFEELKQELLEEMDLKMAGLKSSYDHKIHSLEKQCAAQESNHVSLTKLVTDNEADLRTEIQDLRLSLGTTGGPTRNYGETKPSRKLDGLAELRRDVERIAEAGRALNARVDNELKHLSSMRLEDIFGPRFEELEARFNVTERNTEVHCFYIDEKLTRLITDEVKALRQSLDERLGAIELGEALQTEVSSNKRIIQGLEEKLNALGMVCSRNCGAGPEGLDAFQEQLRLCRSDVDELASEMNFSTDKLRELNALVQSQLTIAEEERQNFAGMLAGMSDLRTDVNSLRGAVAVLGQSLSEQALELQNISATCSPTDTPQPVEGMLGSQMEELRTRVEHLSGRVSSELLQCREAGEGMAKDISTADGRIGDVERACGKLEGIPDELRQLHKGLEDTVSRLQGGVHQINMTVGTQVKDLASMRNLLKNILNQPSGTNQTAPEQTASSPPKPGPEQTPRISPGAKPAPLPTSPLEPHSRLIPHIHIPLIPPPHQLPVNPLRPDRAPQRPPPPRQPMREAGEAGPPGTPPRVQPRLHAEPMQGFAGAPGYPPLKSVSFRSRFLPVTSSPRRLEVQRPIITRAVEHSGSAMPFSFSAGLGLQTRPARLGVVLFDKVLVNDGEHYNPATGTFTVPEDGRYLVSAVLMAHRGEHVEAVLTVSDGIVQRLASSEPAGRKDPRHRCGCGGSASLTLALTLRAGEPLRLVLTSGRLAAPDSNEVLSTFSAIYLYPTPISR</sequence>
<evidence type="ECO:0000259" key="10">
    <source>
        <dbReference type="PROSITE" id="PS50871"/>
    </source>
</evidence>
<evidence type="ECO:0000313" key="13">
    <source>
        <dbReference type="Proteomes" id="UP000261540"/>
    </source>
</evidence>
<dbReference type="SMART" id="SM00110">
    <property type="entry name" value="C1Q"/>
    <property type="match status" value="1"/>
</dbReference>
<feature type="region of interest" description="Disordered" evidence="8">
    <location>
        <begin position="709"/>
        <end position="811"/>
    </location>
</feature>
<dbReference type="Pfam" id="PF07546">
    <property type="entry name" value="EMI"/>
    <property type="match status" value="1"/>
</dbReference>
<dbReference type="Pfam" id="PF00386">
    <property type="entry name" value="C1q"/>
    <property type="match status" value="1"/>
</dbReference>
<evidence type="ECO:0000256" key="1">
    <source>
        <dbReference type="ARBA" id="ARBA00004498"/>
    </source>
</evidence>
<keyword evidence="6" id="KW-1015">Disulfide bond</keyword>
<dbReference type="GeneTree" id="ENSGT01030000234633"/>
<dbReference type="Gene3D" id="2.60.120.40">
    <property type="match status" value="1"/>
</dbReference>